<dbReference type="EMBL" id="CP024962">
    <property type="protein sequence ID" value="ATZ16081.1"/>
    <property type="molecule type" value="Genomic_DNA"/>
</dbReference>
<dbReference type="PRINTS" id="PR00100">
    <property type="entry name" value="AOTCASE"/>
</dbReference>
<dbReference type="PRINTS" id="PR00102">
    <property type="entry name" value="OTCASE"/>
</dbReference>
<comment type="function">
    <text evidence="1">Reversibly catalyzes the transfer of the carbamoyl group from carbamoyl phosphate (CP) to the N(epsilon) atom of ornithine (ORN) to produce L-citrulline.</text>
</comment>
<dbReference type="GO" id="GO:0016597">
    <property type="term" value="F:amino acid binding"/>
    <property type="evidence" value="ECO:0007669"/>
    <property type="project" value="InterPro"/>
</dbReference>
<dbReference type="NCBIfam" id="NF003286">
    <property type="entry name" value="PRK04284.1"/>
    <property type="match status" value="1"/>
</dbReference>
<reference evidence="7 8" key="1">
    <citation type="submission" date="2017-11" db="EMBL/GenBank/DDBJ databases">
        <title>Genome sequence of Entomoplasma freundtii BARC 318 (ATCC 51999).</title>
        <authorList>
            <person name="Lo W.-S."/>
            <person name="Gasparich G.E."/>
            <person name="Kuo C.-H."/>
        </authorList>
    </citation>
    <scope>NUCLEOTIDE SEQUENCE [LARGE SCALE GENOMIC DNA]</scope>
    <source>
        <strain evidence="7 8">BARC 318</strain>
    </source>
</reference>
<dbReference type="PANTHER" id="PTHR45753">
    <property type="entry name" value="ORNITHINE CARBAMOYLTRANSFERASE, MITOCHONDRIAL"/>
    <property type="match status" value="1"/>
</dbReference>
<feature type="binding site" evidence="6">
    <location>
        <position position="108"/>
    </location>
    <ligand>
        <name>carbamoyl phosphate</name>
        <dbReference type="ChEBI" id="CHEBI:58228"/>
    </ligand>
</feature>
<dbReference type="SUPFAM" id="SSF53671">
    <property type="entry name" value="Aspartate/ornithine carbamoyltransferase"/>
    <property type="match status" value="1"/>
</dbReference>
<keyword evidence="6" id="KW-0963">Cytoplasm</keyword>
<evidence type="ECO:0000256" key="6">
    <source>
        <dbReference type="HAMAP-Rule" id="MF_01109"/>
    </source>
</evidence>
<evidence type="ECO:0000256" key="4">
    <source>
        <dbReference type="ARBA" id="ARBA00022679"/>
    </source>
</evidence>
<comment type="similarity">
    <text evidence="2 6">Belongs to the aspartate/ornithine carbamoyltransferase superfamily. OTCase family.</text>
</comment>
<organism evidence="7 8">
    <name type="scientific">Entomoplasma freundtii</name>
    <dbReference type="NCBI Taxonomy" id="74700"/>
    <lineage>
        <taxon>Bacteria</taxon>
        <taxon>Bacillati</taxon>
        <taxon>Mycoplasmatota</taxon>
        <taxon>Mollicutes</taxon>
        <taxon>Entomoplasmatales</taxon>
        <taxon>Entomoplasmataceae</taxon>
        <taxon>Entomoplasma</taxon>
    </lineage>
</organism>
<evidence type="ECO:0000256" key="1">
    <source>
        <dbReference type="ARBA" id="ARBA00003822"/>
    </source>
</evidence>
<dbReference type="GO" id="GO:0005737">
    <property type="term" value="C:cytoplasm"/>
    <property type="evidence" value="ECO:0007669"/>
    <property type="project" value="UniProtKB-SubCell"/>
</dbReference>
<feature type="binding site" evidence="6">
    <location>
        <position position="167"/>
    </location>
    <ligand>
        <name>L-ornithine</name>
        <dbReference type="ChEBI" id="CHEBI:46911"/>
    </ligand>
</feature>
<evidence type="ECO:0000256" key="3">
    <source>
        <dbReference type="ARBA" id="ARBA00013007"/>
    </source>
</evidence>
<dbReference type="Gene3D" id="3.40.50.1370">
    <property type="entry name" value="Aspartate/ornithine carbamoyltransferase"/>
    <property type="match status" value="2"/>
</dbReference>
<feature type="binding site" evidence="6">
    <location>
        <begin position="57"/>
        <end position="60"/>
    </location>
    <ligand>
        <name>carbamoyl phosphate</name>
        <dbReference type="ChEBI" id="CHEBI:58228"/>
    </ligand>
</feature>
<dbReference type="KEGG" id="efr:EFREU_v1c00540"/>
<dbReference type="InterPro" id="IPR006132">
    <property type="entry name" value="Asp/Orn_carbamoyltranf_P-bd"/>
</dbReference>
<proteinExistence type="inferred from homology"/>
<feature type="binding site" evidence="6">
    <location>
        <begin position="235"/>
        <end position="236"/>
    </location>
    <ligand>
        <name>L-ornithine</name>
        <dbReference type="ChEBI" id="CHEBI:46911"/>
    </ligand>
</feature>
<dbReference type="Pfam" id="PF02729">
    <property type="entry name" value="OTCace_N"/>
    <property type="match status" value="1"/>
</dbReference>
<dbReference type="PROSITE" id="PS00097">
    <property type="entry name" value="CARBAMOYLTRANSFERASE"/>
    <property type="match status" value="1"/>
</dbReference>
<dbReference type="InterPro" id="IPR036901">
    <property type="entry name" value="Asp/Orn_carbamoylTrfase_sf"/>
</dbReference>
<dbReference type="GO" id="GO:0004585">
    <property type="term" value="F:ornithine carbamoyltransferase activity"/>
    <property type="evidence" value="ECO:0007669"/>
    <property type="project" value="UniProtKB-UniRule"/>
</dbReference>
<dbReference type="InterPro" id="IPR006131">
    <property type="entry name" value="Asp_carbamoyltransf_Asp/Orn-bd"/>
</dbReference>
<dbReference type="EC" id="2.1.3.3" evidence="3 6"/>
<dbReference type="HAMAP" id="MF_01109">
    <property type="entry name" value="OTCase"/>
    <property type="match status" value="1"/>
</dbReference>
<dbReference type="Pfam" id="PF00185">
    <property type="entry name" value="OTCace"/>
    <property type="match status" value="1"/>
</dbReference>
<dbReference type="FunFam" id="3.40.50.1370:FF:000008">
    <property type="entry name" value="Ornithine carbamoyltransferase"/>
    <property type="match status" value="1"/>
</dbReference>
<evidence type="ECO:0000313" key="7">
    <source>
        <dbReference type="EMBL" id="ATZ16081.1"/>
    </source>
</evidence>
<evidence type="ECO:0000256" key="5">
    <source>
        <dbReference type="ARBA" id="ARBA00048772"/>
    </source>
</evidence>
<keyword evidence="4 6" id="KW-0808">Transferase</keyword>
<accession>A0A2K8NTK0</accession>
<dbReference type="RefSeq" id="WP_100609045.1">
    <property type="nucleotide sequence ID" value="NZ_CP024962.1"/>
</dbReference>
<feature type="binding site" evidence="6">
    <location>
        <position position="84"/>
    </location>
    <ligand>
        <name>carbamoyl phosphate</name>
        <dbReference type="ChEBI" id="CHEBI:58228"/>
    </ligand>
</feature>
<dbReference type="GO" id="GO:0042450">
    <property type="term" value="P:L-arginine biosynthetic process via ornithine"/>
    <property type="evidence" value="ECO:0007669"/>
    <property type="project" value="UniProtKB-UniRule"/>
</dbReference>
<feature type="binding site" evidence="6">
    <location>
        <begin position="135"/>
        <end position="138"/>
    </location>
    <ligand>
        <name>carbamoyl phosphate</name>
        <dbReference type="ChEBI" id="CHEBI:58228"/>
    </ligand>
</feature>
<dbReference type="InterPro" id="IPR006130">
    <property type="entry name" value="Asp/Orn_carbamoylTrfase"/>
</dbReference>
<comment type="subcellular location">
    <subcellularLocation>
        <location evidence="6">Cytoplasm</location>
    </subcellularLocation>
</comment>
<feature type="binding site" evidence="6">
    <location>
        <begin position="272"/>
        <end position="273"/>
    </location>
    <ligand>
        <name>carbamoyl phosphate</name>
        <dbReference type="ChEBI" id="CHEBI:58228"/>
    </ligand>
</feature>
<dbReference type="Proteomes" id="UP000232222">
    <property type="component" value="Chromosome"/>
</dbReference>
<dbReference type="GO" id="GO:0019240">
    <property type="term" value="P:citrulline biosynthetic process"/>
    <property type="evidence" value="ECO:0007669"/>
    <property type="project" value="TreeGrafter"/>
</dbReference>
<dbReference type="InterPro" id="IPR002292">
    <property type="entry name" value="Orn/put_carbamltrans"/>
</dbReference>
<feature type="binding site" evidence="6">
    <location>
        <position position="231"/>
    </location>
    <ligand>
        <name>L-ornithine</name>
        <dbReference type="ChEBI" id="CHEBI:46911"/>
    </ligand>
</feature>
<protein>
    <recommendedName>
        <fullName evidence="3 6">Ornithine carbamoyltransferase</fullName>
        <shortName evidence="6">OTCase</shortName>
        <ecNumber evidence="3 6">2.1.3.3</ecNumber>
    </recommendedName>
</protein>
<keyword evidence="8" id="KW-1185">Reference proteome</keyword>
<gene>
    <name evidence="7" type="primary">arcB</name>
    <name evidence="7" type="ORF">EFREU_v1c00540</name>
</gene>
<dbReference type="AlphaFoldDB" id="A0A2K8NTK0"/>
<dbReference type="InterPro" id="IPR024904">
    <property type="entry name" value="OTCase_ArgI"/>
</dbReference>
<name>A0A2K8NTK0_9MOLU</name>
<dbReference type="PANTHER" id="PTHR45753:SF2">
    <property type="entry name" value="ORNITHINE CARBAMOYLTRANSFERASE"/>
    <property type="match status" value="1"/>
</dbReference>
<evidence type="ECO:0000313" key="8">
    <source>
        <dbReference type="Proteomes" id="UP000232222"/>
    </source>
</evidence>
<feature type="binding site" evidence="6">
    <location>
        <position position="317"/>
    </location>
    <ligand>
        <name>carbamoyl phosphate</name>
        <dbReference type="ChEBI" id="CHEBI:58228"/>
    </ligand>
</feature>
<comment type="catalytic activity">
    <reaction evidence="5 6">
        <text>carbamoyl phosphate + L-ornithine = L-citrulline + phosphate + H(+)</text>
        <dbReference type="Rhea" id="RHEA:19513"/>
        <dbReference type="ChEBI" id="CHEBI:15378"/>
        <dbReference type="ChEBI" id="CHEBI:43474"/>
        <dbReference type="ChEBI" id="CHEBI:46911"/>
        <dbReference type="ChEBI" id="CHEBI:57743"/>
        <dbReference type="ChEBI" id="CHEBI:58228"/>
        <dbReference type="EC" id="2.1.3.3"/>
    </reaction>
</comment>
<dbReference type="OrthoDB" id="9802587at2"/>
<evidence type="ECO:0000256" key="2">
    <source>
        <dbReference type="ARBA" id="ARBA00007805"/>
    </source>
</evidence>
<dbReference type="NCBIfam" id="TIGR00658">
    <property type="entry name" value="orni_carb_tr"/>
    <property type="match status" value="1"/>
</dbReference>
<sequence length="333" mass="37112">MALNLKARSFLKLLDFTPREINYLLDLSRDLKRAKYTGNEMPTMKGKNIALLFQKDSTRTRCAFEVAAYDQGAHVTYLGPSGSQFGKKESVEDTAKVLGRFYDAIEFRGYKQADAEDLAKYSGVPVYNGLTDEFHPTQILADFLTIQEHFGSLKGLKFVFAGDARNNMGNSLMVGCAKMGMHFVAAAPKDLWPNPSLVKECQAIAKETGAQIEFSDDMLKACKDANVIYTDVWVSMGEPDAVWASRIKDLKPFQVNMNAIKVAKPDVIFMHCLPAFHDLKTDVGQEIHKKFGLTAMEVTDDVFNSKHSVVFEEAENRLHTIKAVMVATIGDTN</sequence>
<dbReference type="NCBIfam" id="NF001986">
    <property type="entry name" value="PRK00779.1"/>
    <property type="match status" value="1"/>
</dbReference>